<sequence>MNAILRAQNAYGLSNRSIRTARDTEYEAVARATQNLKSAADTNPLDMAKLARAVSDNRELWTLFAVQVADTDNPLPAQLRASIFYLAEFTNAHSSKVLSREASVDALIEINTAVMRGLRDAGPAK</sequence>
<evidence type="ECO:0000313" key="1">
    <source>
        <dbReference type="EMBL" id="SIS25483.1"/>
    </source>
</evidence>
<dbReference type="AlphaFoldDB" id="A0A1N7HL02"/>
<dbReference type="OrthoDB" id="9808944at2"/>
<gene>
    <name evidence="1" type="ORF">SAMN05421666_3288</name>
</gene>
<evidence type="ECO:0000313" key="2">
    <source>
        <dbReference type="Proteomes" id="UP000186019"/>
    </source>
</evidence>
<dbReference type="GO" id="GO:0044781">
    <property type="term" value="P:bacterial-type flagellum organization"/>
    <property type="evidence" value="ECO:0007669"/>
    <property type="project" value="InterPro"/>
</dbReference>
<keyword evidence="1" id="KW-0966">Cell projection</keyword>
<dbReference type="EMBL" id="FTNV01000004">
    <property type="protein sequence ID" value="SIS25483.1"/>
    <property type="molecule type" value="Genomic_DNA"/>
</dbReference>
<organism evidence="1 2">
    <name type="scientific">Roseovarius nanhaiticus</name>
    <dbReference type="NCBI Taxonomy" id="573024"/>
    <lineage>
        <taxon>Bacteria</taxon>
        <taxon>Pseudomonadati</taxon>
        <taxon>Pseudomonadota</taxon>
        <taxon>Alphaproteobacteria</taxon>
        <taxon>Rhodobacterales</taxon>
        <taxon>Roseobacteraceae</taxon>
        <taxon>Roseovarius</taxon>
    </lineage>
</organism>
<dbReference type="Pfam" id="PF07309">
    <property type="entry name" value="FlaF"/>
    <property type="match status" value="1"/>
</dbReference>
<keyword evidence="1" id="KW-0282">Flagellum</keyword>
<dbReference type="Proteomes" id="UP000186019">
    <property type="component" value="Unassembled WGS sequence"/>
</dbReference>
<dbReference type="STRING" id="573024.SAMN05216208_3264"/>
<accession>A0A1N7HL02</accession>
<dbReference type="RefSeq" id="WP_076535401.1">
    <property type="nucleotide sequence ID" value="NZ_FOAC01000004.1"/>
</dbReference>
<protein>
    <submittedName>
        <fullName evidence="1">Flagellar protein FlaF</fullName>
    </submittedName>
</protein>
<keyword evidence="1" id="KW-0969">Cilium</keyword>
<keyword evidence="2" id="KW-1185">Reference proteome</keyword>
<dbReference type="NCBIfam" id="NF009435">
    <property type="entry name" value="PRK12794.1"/>
    <property type="match status" value="1"/>
</dbReference>
<proteinExistence type="predicted"/>
<reference evidence="1 2" key="1">
    <citation type="submission" date="2017-01" db="EMBL/GenBank/DDBJ databases">
        <authorList>
            <person name="Mah S.A."/>
            <person name="Swanson W.J."/>
            <person name="Moy G.W."/>
            <person name="Vacquier V.D."/>
        </authorList>
    </citation>
    <scope>NUCLEOTIDE SEQUENCE [LARGE SCALE GENOMIC DNA]</scope>
    <source>
        <strain evidence="1 2">DSM 29590</strain>
    </source>
</reference>
<dbReference type="InterPro" id="IPR010845">
    <property type="entry name" value="FlaF"/>
</dbReference>
<name>A0A1N7HL02_9RHOB</name>